<dbReference type="STRING" id="694429.Pyrfu_0533"/>
<evidence type="ECO:0000313" key="2">
    <source>
        <dbReference type="Proteomes" id="UP000001037"/>
    </source>
</evidence>
<reference evidence="1 2" key="1">
    <citation type="journal article" date="2011" name="Stand. Genomic Sci.">
        <title>Complete genome sequence of the hyperthermophilic chemolithoautotroph Pyrolobus fumarii type strain (1A).</title>
        <authorList>
            <person name="Anderson I."/>
            <person name="Goker M."/>
            <person name="Nolan M."/>
            <person name="Lucas S."/>
            <person name="Hammon N."/>
            <person name="Deshpande S."/>
            <person name="Cheng J.F."/>
            <person name="Tapia R."/>
            <person name="Han C."/>
            <person name="Goodwin L."/>
            <person name="Pitluck S."/>
            <person name="Huntemann M."/>
            <person name="Liolios K."/>
            <person name="Ivanova N."/>
            <person name="Pagani I."/>
            <person name="Mavromatis K."/>
            <person name="Ovchinikova G."/>
            <person name="Pati A."/>
            <person name="Chen A."/>
            <person name="Palaniappan K."/>
            <person name="Land M."/>
            <person name="Hauser L."/>
            <person name="Brambilla E.M."/>
            <person name="Huber H."/>
            <person name="Yasawong M."/>
            <person name="Rohde M."/>
            <person name="Spring S."/>
            <person name="Abt B."/>
            <person name="Sikorski J."/>
            <person name="Wirth R."/>
            <person name="Detter J.C."/>
            <person name="Woyke T."/>
            <person name="Bristow J."/>
            <person name="Eisen J.A."/>
            <person name="Markowitz V."/>
            <person name="Hugenholtz P."/>
            <person name="Kyrpides N.C."/>
            <person name="Klenk H.P."/>
            <person name="Lapidus A."/>
        </authorList>
    </citation>
    <scope>NUCLEOTIDE SEQUENCE [LARGE SCALE GENOMIC DNA]</scope>
    <source>
        <strain evidence="2">DSM 11204 / 1A</strain>
    </source>
</reference>
<evidence type="ECO:0000313" key="1">
    <source>
        <dbReference type="EMBL" id="AEM38404.1"/>
    </source>
</evidence>
<sequence length="206" mass="22512">MPACVDEDVVLAAVAVYSLRRESRILPRSVIEEWLSRVEEEVSPLVRAGRVHEALALLEERLAELARDAPRFLDGSTPAAVKAEVEELWDCIWCRLFAKELGEGRFTEEAAAFFASVASALTIIDRYLRCEIGKGEYVKAAVILVLAGIAARQGVAAQVFEELSNEAYKLFRSMLGNSSVGAHMHTPVGGPGRRASDGWVLARTPS</sequence>
<organism evidence="1 2">
    <name type="scientific">Pyrolobus fumarii (strain DSM 11204 / 1A)</name>
    <dbReference type="NCBI Taxonomy" id="694429"/>
    <lineage>
        <taxon>Archaea</taxon>
        <taxon>Thermoproteota</taxon>
        <taxon>Thermoprotei</taxon>
        <taxon>Desulfurococcales</taxon>
        <taxon>Pyrodictiaceae</taxon>
        <taxon>Pyrolobus</taxon>
    </lineage>
</organism>
<name>G0EGN0_PYRF1</name>
<protein>
    <submittedName>
        <fullName evidence="1">Uncharacterized protein</fullName>
    </submittedName>
</protein>
<dbReference type="KEGG" id="pfm:Pyrfu_0533"/>
<dbReference type="EMBL" id="CP002838">
    <property type="protein sequence ID" value="AEM38404.1"/>
    <property type="molecule type" value="Genomic_DNA"/>
</dbReference>
<keyword evidence="2" id="KW-1185">Reference proteome</keyword>
<gene>
    <name evidence="1" type="ordered locus">Pyrfu_0533</name>
</gene>
<dbReference type="GeneID" id="11138995"/>
<dbReference type="HOGENOM" id="CLU_1329518_0_0_2"/>
<dbReference type="AlphaFoldDB" id="G0EGN0"/>
<dbReference type="Proteomes" id="UP000001037">
    <property type="component" value="Chromosome"/>
</dbReference>
<dbReference type="InParanoid" id="G0EGN0"/>
<proteinExistence type="predicted"/>
<accession>G0EGN0</accession>
<dbReference type="RefSeq" id="WP_014026081.1">
    <property type="nucleotide sequence ID" value="NC_015931.1"/>
</dbReference>